<comment type="caution">
    <text evidence="2">The sequence shown here is derived from an EMBL/GenBank/DDBJ whole genome shotgun (WGS) entry which is preliminary data.</text>
</comment>
<dbReference type="Pfam" id="PF12674">
    <property type="entry name" value="Zn_ribbon_2"/>
    <property type="match status" value="1"/>
</dbReference>
<dbReference type="STRING" id="1121326.CLMAG_39800"/>
<accession>A0A161X9Y5</accession>
<dbReference type="PATRIC" id="fig|1121326.3.peg.4026"/>
<dbReference type="AlphaFoldDB" id="A0A161X9Y5"/>
<reference evidence="2 3" key="1">
    <citation type="submission" date="2016-04" db="EMBL/GenBank/DDBJ databases">
        <title>Genome sequence of Clostridium magnum DSM 2767.</title>
        <authorList>
            <person name="Poehlein A."/>
            <person name="Uhlig R."/>
            <person name="Fischer R."/>
            <person name="Bahl H."/>
            <person name="Daniel R."/>
        </authorList>
    </citation>
    <scope>NUCLEOTIDE SEQUENCE [LARGE SCALE GENOMIC DNA]</scope>
    <source>
        <strain evidence="2 3">DSM 2767</strain>
    </source>
</reference>
<proteinExistence type="predicted"/>
<organism evidence="2 3">
    <name type="scientific">Clostridium magnum DSM 2767</name>
    <dbReference type="NCBI Taxonomy" id="1121326"/>
    <lineage>
        <taxon>Bacteria</taxon>
        <taxon>Bacillati</taxon>
        <taxon>Bacillota</taxon>
        <taxon>Clostridia</taxon>
        <taxon>Eubacteriales</taxon>
        <taxon>Clostridiaceae</taxon>
        <taxon>Clostridium</taxon>
    </lineage>
</organism>
<evidence type="ECO:0000259" key="1">
    <source>
        <dbReference type="Pfam" id="PF12674"/>
    </source>
</evidence>
<feature type="domain" description="Putative zinc ribbon" evidence="1">
    <location>
        <begin position="5"/>
        <end position="42"/>
    </location>
</feature>
<sequence length="44" mass="5191">MEENYCQSCGMPMNEEFYGTEANNEKNQEYCIYCYENGAFKSLN</sequence>
<evidence type="ECO:0000313" key="2">
    <source>
        <dbReference type="EMBL" id="KZL91066.1"/>
    </source>
</evidence>
<name>A0A161X9Y5_9CLOT</name>
<dbReference type="EMBL" id="LWAE01000004">
    <property type="protein sequence ID" value="KZL91066.1"/>
    <property type="molecule type" value="Genomic_DNA"/>
</dbReference>
<keyword evidence="3" id="KW-1185">Reference proteome</keyword>
<dbReference type="InterPro" id="IPR025868">
    <property type="entry name" value="Zn_ribbon_dom_put"/>
</dbReference>
<protein>
    <submittedName>
        <fullName evidence="2">Putative zinc ribbon domain protein</fullName>
    </submittedName>
</protein>
<gene>
    <name evidence="2" type="ORF">CLMAG_39800</name>
</gene>
<dbReference type="RefSeq" id="WP_423231084.1">
    <property type="nucleotide sequence ID" value="NZ_LWAE01000004.1"/>
</dbReference>
<evidence type="ECO:0000313" key="3">
    <source>
        <dbReference type="Proteomes" id="UP000076603"/>
    </source>
</evidence>
<dbReference type="Proteomes" id="UP000076603">
    <property type="component" value="Unassembled WGS sequence"/>
</dbReference>